<protein>
    <submittedName>
        <fullName evidence="2">Uncharacterized protein</fullName>
    </submittedName>
</protein>
<reference evidence="2 3" key="1">
    <citation type="submission" date="2016-02" db="EMBL/GenBank/DDBJ databases">
        <title>Genome analysis of coral dinoflagellate symbionts highlights evolutionary adaptations to a symbiotic lifestyle.</title>
        <authorList>
            <person name="Aranda M."/>
            <person name="Li Y."/>
            <person name="Liew Y.J."/>
            <person name="Baumgarten S."/>
            <person name="Simakov O."/>
            <person name="Wilson M."/>
            <person name="Piel J."/>
            <person name="Ashoor H."/>
            <person name="Bougouffa S."/>
            <person name="Bajic V.B."/>
            <person name="Ryu T."/>
            <person name="Ravasi T."/>
            <person name="Bayer T."/>
            <person name="Micklem G."/>
            <person name="Kim H."/>
            <person name="Bhak J."/>
            <person name="Lajeunesse T.C."/>
            <person name="Voolstra C.R."/>
        </authorList>
    </citation>
    <scope>NUCLEOTIDE SEQUENCE [LARGE SCALE GENOMIC DNA]</scope>
    <source>
        <strain evidence="2 3">CCMP2467</strain>
    </source>
</reference>
<dbReference type="EMBL" id="LSRX01000954">
    <property type="protein sequence ID" value="OLP85818.1"/>
    <property type="molecule type" value="Genomic_DNA"/>
</dbReference>
<dbReference type="AlphaFoldDB" id="A0A1Q9CSB7"/>
<dbReference type="InterPro" id="IPR036412">
    <property type="entry name" value="HAD-like_sf"/>
</dbReference>
<dbReference type="SUPFAM" id="SSF56784">
    <property type="entry name" value="HAD-like"/>
    <property type="match status" value="1"/>
</dbReference>
<dbReference type="OrthoDB" id="426994at2759"/>
<dbReference type="PANTHER" id="PTHR38899:SF1">
    <property type="entry name" value="PROTEIN KINASE"/>
    <property type="match status" value="1"/>
</dbReference>
<dbReference type="Proteomes" id="UP000186817">
    <property type="component" value="Unassembled WGS sequence"/>
</dbReference>
<gene>
    <name evidence="2" type="ORF">AK812_SmicGene33151</name>
</gene>
<sequence length="1025" mass="111386">MSGDVVAANKAIAKARTWRLALHRLGDFRILLLEKDAVSFNSAIGGCRASWRRAGSLLAHAVYARMADSITYSATIAALPSWGLALTLLAEASLLPTLPAEGLTSVVNAAAASSGGLRDIGCEACQCVKTARFLSHLLALSSTNVFRPLRDLARLTKSASDDARLVANALSDHVYDSMTRAPTFRRDRRLEGHMFTGISLFSISPLFATSSVFATHLLSLCESSTSKKLCVGRIGVEAANWLWMLRVQFGQPTGSEQPTAGPCSVGEVQHELKRPNTGGQVMPSLAMMLAMAHAQLQQDGIVNAPHAGRMEGAAYNEYGTKLRPSREGIAPDDRKRLDLVIHGAAPLGGAARTLRIPARSAGNWVGDCSPTQYGWSGAIMLVAILRRMPLQAMHEEARKAGQREAVSSLPTRSAEQLLPMTRAARGVSLAATCQQVHIGPMTRLHNGVLNTCAAAARWEEVQDATKILAKDMVGAFTRVDAVAMNVPLNKCADVFHTISVCATAITDAALVMAHDHSVVTLNPLLDAWTRSLGGQATDSEDYRLLAQIVQDAGAARIRMDTISVNSAISACAAVGQWLEVEGNTFKPPILRDRYPPRVGYDCGSPPAFSESRLYGVRIPARDFDMKWLSCYSWSASSAERLGRSGSFCKRRQNLETATFFVMRLVGTIVNMDGAAALLISPRPGSPTNRAAMPGLPAVAPSVKPEKPEVAIGVARSEGSVRHRRSIDSGMESSDDEERISYSFPGERIARFSPSFAGSPYRDPATESKAPESDEKGLFSFASKLFEMLGVPLSQPEAPKVEATGFTPSETAIIFDWDDTLFPTWHALEVKEHRLPGDKAFNDSLDQLTNTVRDLLTQARSCGRVAIVTLSRRPWVAESATEFMPRLNIEALLDELQIPLIYSRECVKKHHMRSPDGEFEEGVCPLTMAKEQAMKKVLKRLYGKNPWKNVLSIGDSVTEKTAITELHWAIMGEDAKSCCKTLKMLHNPTLAQLQMELTVIKDALPNMAKRVEDFTWAVDEQGLIGA</sequence>
<proteinExistence type="predicted"/>
<evidence type="ECO:0000313" key="3">
    <source>
        <dbReference type="Proteomes" id="UP000186817"/>
    </source>
</evidence>
<evidence type="ECO:0000256" key="1">
    <source>
        <dbReference type="SAM" id="MobiDB-lite"/>
    </source>
</evidence>
<feature type="compositionally biased region" description="Basic and acidic residues" evidence="1">
    <location>
        <begin position="763"/>
        <end position="773"/>
    </location>
</feature>
<organism evidence="2 3">
    <name type="scientific">Symbiodinium microadriaticum</name>
    <name type="common">Dinoflagellate</name>
    <name type="synonym">Zooxanthella microadriatica</name>
    <dbReference type="NCBI Taxonomy" id="2951"/>
    <lineage>
        <taxon>Eukaryota</taxon>
        <taxon>Sar</taxon>
        <taxon>Alveolata</taxon>
        <taxon>Dinophyceae</taxon>
        <taxon>Suessiales</taxon>
        <taxon>Symbiodiniaceae</taxon>
        <taxon>Symbiodinium</taxon>
    </lineage>
</organism>
<evidence type="ECO:0000313" key="2">
    <source>
        <dbReference type="EMBL" id="OLP85818.1"/>
    </source>
</evidence>
<name>A0A1Q9CSB7_SYMMI</name>
<accession>A0A1Q9CSB7</accession>
<keyword evidence="3" id="KW-1185">Reference proteome</keyword>
<comment type="caution">
    <text evidence="2">The sequence shown here is derived from an EMBL/GenBank/DDBJ whole genome shotgun (WGS) entry which is preliminary data.</text>
</comment>
<dbReference type="PANTHER" id="PTHR38899">
    <property type="entry name" value="DOMAIN OOKINETE PROTEIN, PUTATIVE-RELATED"/>
    <property type="match status" value="1"/>
</dbReference>
<feature type="region of interest" description="Disordered" evidence="1">
    <location>
        <begin position="753"/>
        <end position="773"/>
    </location>
</feature>